<gene>
    <name evidence="1" type="ORF">PGH07_02935</name>
</gene>
<name>A0ABT7QWB8_9BACT</name>
<comment type="caution">
    <text evidence="1">The sequence shown here is derived from an EMBL/GenBank/DDBJ whole genome shotgun (WGS) entry which is preliminary data.</text>
</comment>
<evidence type="ECO:0000313" key="2">
    <source>
        <dbReference type="Proteomes" id="UP001169069"/>
    </source>
</evidence>
<protein>
    <submittedName>
        <fullName evidence="1">Uncharacterized protein</fullName>
    </submittedName>
</protein>
<reference evidence="1" key="1">
    <citation type="submission" date="2023-01" db="EMBL/GenBank/DDBJ databases">
        <title>Sulfurovum sp. zt1-1 genome assembly.</title>
        <authorList>
            <person name="Wang J."/>
        </authorList>
    </citation>
    <scope>NUCLEOTIDE SEQUENCE</scope>
    <source>
        <strain evidence="1">Zt1-1</strain>
    </source>
</reference>
<evidence type="ECO:0000313" key="1">
    <source>
        <dbReference type="EMBL" id="MDM5271120.1"/>
    </source>
</evidence>
<dbReference type="EMBL" id="JAQIBD010000001">
    <property type="protein sequence ID" value="MDM5271120.1"/>
    <property type="molecule type" value="Genomic_DNA"/>
</dbReference>
<organism evidence="1 2">
    <name type="scientific">Sulfurovum zhangzhouensis</name>
    <dbReference type="NCBI Taxonomy" id="3019067"/>
    <lineage>
        <taxon>Bacteria</taxon>
        <taxon>Pseudomonadati</taxon>
        <taxon>Campylobacterota</taxon>
        <taxon>Epsilonproteobacteria</taxon>
        <taxon>Campylobacterales</taxon>
        <taxon>Sulfurovaceae</taxon>
        <taxon>Sulfurovum</taxon>
    </lineage>
</organism>
<dbReference type="RefSeq" id="WP_289412438.1">
    <property type="nucleotide sequence ID" value="NZ_JAQIBD010000001.1"/>
</dbReference>
<keyword evidence="2" id="KW-1185">Reference proteome</keyword>
<accession>A0ABT7QWB8</accession>
<sequence>MNLVERITTPFSSLSDKLKDQIDLAIQERAVLALKSELTMRHKSFDDYNDEELEIMLAEEKRKITDSLKTKSLFAVLALLGISLL</sequence>
<dbReference type="Proteomes" id="UP001169069">
    <property type="component" value="Unassembled WGS sequence"/>
</dbReference>
<proteinExistence type="predicted"/>